<dbReference type="AlphaFoldDB" id="A0A0E9QKS9"/>
<name>A0A0E9QKS9_ANGAN</name>
<evidence type="ECO:0000313" key="1">
    <source>
        <dbReference type="EMBL" id="JAH16945.1"/>
    </source>
</evidence>
<dbReference type="EMBL" id="GBXM01091632">
    <property type="protein sequence ID" value="JAH16945.1"/>
    <property type="molecule type" value="Transcribed_RNA"/>
</dbReference>
<proteinExistence type="predicted"/>
<sequence length="24" mass="2869">MTHLRGEHVWNYINKSGYCTRLCS</sequence>
<accession>A0A0E9QKS9</accession>
<organism evidence="1">
    <name type="scientific">Anguilla anguilla</name>
    <name type="common">European freshwater eel</name>
    <name type="synonym">Muraena anguilla</name>
    <dbReference type="NCBI Taxonomy" id="7936"/>
    <lineage>
        <taxon>Eukaryota</taxon>
        <taxon>Metazoa</taxon>
        <taxon>Chordata</taxon>
        <taxon>Craniata</taxon>
        <taxon>Vertebrata</taxon>
        <taxon>Euteleostomi</taxon>
        <taxon>Actinopterygii</taxon>
        <taxon>Neopterygii</taxon>
        <taxon>Teleostei</taxon>
        <taxon>Anguilliformes</taxon>
        <taxon>Anguillidae</taxon>
        <taxon>Anguilla</taxon>
    </lineage>
</organism>
<protein>
    <submittedName>
        <fullName evidence="1">Uncharacterized protein</fullName>
    </submittedName>
</protein>
<reference evidence="1" key="1">
    <citation type="submission" date="2014-11" db="EMBL/GenBank/DDBJ databases">
        <authorList>
            <person name="Amaro Gonzalez C."/>
        </authorList>
    </citation>
    <scope>NUCLEOTIDE SEQUENCE</scope>
</reference>
<reference evidence="1" key="2">
    <citation type="journal article" date="2015" name="Fish Shellfish Immunol.">
        <title>Early steps in the European eel (Anguilla anguilla)-Vibrio vulnificus interaction in the gills: Role of the RtxA13 toxin.</title>
        <authorList>
            <person name="Callol A."/>
            <person name="Pajuelo D."/>
            <person name="Ebbesson L."/>
            <person name="Teles M."/>
            <person name="MacKenzie S."/>
            <person name="Amaro C."/>
        </authorList>
    </citation>
    <scope>NUCLEOTIDE SEQUENCE</scope>
</reference>